<protein>
    <submittedName>
        <fullName evidence="3">Parallel beta-helix repeat protein</fullName>
    </submittedName>
</protein>
<name>A0A7J9NU70_METMI</name>
<dbReference type="InterPro" id="IPR039448">
    <property type="entry name" value="Beta_helix"/>
</dbReference>
<dbReference type="AlphaFoldDB" id="A0A7J9NU70"/>
<proteinExistence type="predicted"/>
<dbReference type="Pfam" id="PF13229">
    <property type="entry name" value="Beta_helix"/>
    <property type="match status" value="1"/>
</dbReference>
<comment type="caution">
    <text evidence="3">The sequence shown here is derived from an EMBL/GenBank/DDBJ whole genome shotgun (WGS) entry which is preliminary data.</text>
</comment>
<gene>
    <name evidence="3" type="ORF">HNP86_001382</name>
</gene>
<dbReference type="SMART" id="SM00710">
    <property type="entry name" value="PbH1"/>
    <property type="match status" value="14"/>
</dbReference>
<accession>A0A7J9NU70</accession>
<dbReference type="InterPro" id="IPR022441">
    <property type="entry name" value="Para_beta_helix_rpt-2"/>
</dbReference>
<dbReference type="SUPFAM" id="SSF51126">
    <property type="entry name" value="Pectin lyase-like"/>
    <property type="match status" value="3"/>
</dbReference>
<dbReference type="InterPro" id="IPR007742">
    <property type="entry name" value="NosD_dom"/>
</dbReference>
<evidence type="ECO:0000313" key="3">
    <source>
        <dbReference type="EMBL" id="MBA2851229.1"/>
    </source>
</evidence>
<organism evidence="3 4">
    <name type="scientific">Methanococcus maripaludis</name>
    <name type="common">Methanococcus deltae</name>
    <dbReference type="NCBI Taxonomy" id="39152"/>
    <lineage>
        <taxon>Archaea</taxon>
        <taxon>Methanobacteriati</taxon>
        <taxon>Methanobacteriota</taxon>
        <taxon>Methanomada group</taxon>
        <taxon>Methanococci</taxon>
        <taxon>Methanococcales</taxon>
        <taxon>Methanococcaceae</taxon>
        <taxon>Methanococcus</taxon>
    </lineage>
</organism>
<dbReference type="InterPro" id="IPR011050">
    <property type="entry name" value="Pectin_lyase_fold/virulence"/>
</dbReference>
<dbReference type="InterPro" id="IPR012334">
    <property type="entry name" value="Pectin_lyas_fold"/>
</dbReference>
<sequence>MIKKCLLFLLLLFVVGSVSAVPDYTIDETDFENTTHIGTYDVFVFINESGEYNVTADFVNTSYLDHKIVIMIKDTENVVLNCNDNWINATSTGLNHAVYIINSTNVTVKNLKSDWSSVECIHIENVNNTVIEDSEITSKNRGISIFNAEDCGIIGNKITSTEYNSDTRGIYLMGNVINSTITENNITSNFTGIYIGSSSENNVISANTINSTRQGMQLVGSKNNLISGCDIYSIDGYTLTLTDSENNLISGCNVTTPDDYGVSIGNSDNTSIVNSTVNAATNTIDLNSDNCTVMGSTIRADQYSGLEVSYTGNNIIDCTIYAQYEALTLSGSDNNVSTCTLTGNHEVVSLSGSDNNIIGSTMWATTYNALTVGGTYQNVIDCTITAQNNTLYVNGQNIEINGSDINSNDIAVKCISASYWNRIYLNNINGSVDNQGPSNYFTSKNEVNYTYAGKNYTGILGNYWYLYDEEDAVIENGTWNIPYVININTNDSKPLAGPWDKDTNSIFGKIEYDDGKIHLTQADFATRLYIINKTGIYVLEENINSSMGIAIDSDNVTIDGNGFYMNTSGVSTFMGSYENITIKNLGLNCDNGLNLANADNVTISSCVFLVTNAGIVADGENIVISSCNFTGIDNGWGINIISMQNGTITGCKFNNLMIGINTQGESAIGNCTITYNEFIENSWGLNLNGEYNWIYLNNFESNTWANFNYDSTFTNYFHSPVLTYKYDGVVYEGRLGNYYVGEELGTSVLGIFDKPYGIVPLIPR</sequence>
<dbReference type="EMBL" id="JACDUH010000002">
    <property type="protein sequence ID" value="MBA2851229.1"/>
    <property type="molecule type" value="Genomic_DNA"/>
</dbReference>
<feature type="domain" description="Periplasmic copper-binding protein NosD beta helix" evidence="1">
    <location>
        <begin position="548"/>
        <end position="739"/>
    </location>
</feature>
<dbReference type="RefSeq" id="WP_181501131.1">
    <property type="nucleotide sequence ID" value="NZ_JACDUH010000002.1"/>
</dbReference>
<dbReference type="Gene3D" id="2.160.20.10">
    <property type="entry name" value="Single-stranded right-handed beta-helix, Pectin lyase-like"/>
    <property type="match status" value="2"/>
</dbReference>
<evidence type="ECO:0000259" key="1">
    <source>
        <dbReference type="Pfam" id="PF05048"/>
    </source>
</evidence>
<feature type="domain" description="Right handed beta helix" evidence="2">
    <location>
        <begin position="167"/>
        <end position="280"/>
    </location>
</feature>
<dbReference type="Proteomes" id="UP000564425">
    <property type="component" value="Unassembled WGS sequence"/>
</dbReference>
<evidence type="ECO:0000313" key="4">
    <source>
        <dbReference type="Proteomes" id="UP000564425"/>
    </source>
</evidence>
<dbReference type="InterPro" id="IPR006626">
    <property type="entry name" value="PbH1"/>
</dbReference>
<reference evidence="3 4" key="1">
    <citation type="submission" date="2020-07" db="EMBL/GenBank/DDBJ databases">
        <title>Genomic Encyclopedia of Type Strains, Phase IV (KMG-V): Genome sequencing to study the core and pangenomes of soil and plant-associated prokaryotes.</title>
        <authorList>
            <person name="Whitman W."/>
        </authorList>
    </citation>
    <scope>NUCLEOTIDE SEQUENCE [LARGE SCALE GENOMIC DNA]</scope>
    <source>
        <strain evidence="3 4">A1</strain>
    </source>
</reference>
<dbReference type="Pfam" id="PF05048">
    <property type="entry name" value="NosD"/>
    <property type="match status" value="2"/>
</dbReference>
<dbReference type="NCBIfam" id="TIGR03804">
    <property type="entry name" value="para_beta_helix"/>
    <property type="match status" value="1"/>
</dbReference>
<evidence type="ECO:0000259" key="2">
    <source>
        <dbReference type="Pfam" id="PF13229"/>
    </source>
</evidence>
<feature type="domain" description="Periplasmic copper-binding protein NosD beta helix" evidence="1">
    <location>
        <begin position="287"/>
        <end position="468"/>
    </location>
</feature>